<accession>X0XQU9</accession>
<sequence>PDDRILRRGRPLVWENDVSSGDLLVHGSHWFVLLGDDGNGVLDTADTILHSWGRPPERTTFFAALDPAVTSVDLLRYAP</sequence>
<feature type="non-terminal residue" evidence="1">
    <location>
        <position position="1"/>
    </location>
</feature>
<protein>
    <submittedName>
        <fullName evidence="1">Uncharacterized protein</fullName>
    </submittedName>
</protein>
<dbReference type="AlphaFoldDB" id="X0XQU9"/>
<dbReference type="EMBL" id="BARS01058107">
    <property type="protein sequence ID" value="GAG45544.1"/>
    <property type="molecule type" value="Genomic_DNA"/>
</dbReference>
<comment type="caution">
    <text evidence="1">The sequence shown here is derived from an EMBL/GenBank/DDBJ whole genome shotgun (WGS) entry which is preliminary data.</text>
</comment>
<proteinExistence type="predicted"/>
<name>X0XQU9_9ZZZZ</name>
<gene>
    <name evidence="1" type="ORF">S01H1_84908</name>
</gene>
<reference evidence="1" key="1">
    <citation type="journal article" date="2014" name="Front. Microbiol.">
        <title>High frequency of phylogenetically diverse reductive dehalogenase-homologous genes in deep subseafloor sedimentary metagenomes.</title>
        <authorList>
            <person name="Kawai M."/>
            <person name="Futagami T."/>
            <person name="Toyoda A."/>
            <person name="Takaki Y."/>
            <person name="Nishi S."/>
            <person name="Hori S."/>
            <person name="Arai W."/>
            <person name="Tsubouchi T."/>
            <person name="Morono Y."/>
            <person name="Uchiyama I."/>
            <person name="Ito T."/>
            <person name="Fujiyama A."/>
            <person name="Inagaki F."/>
            <person name="Takami H."/>
        </authorList>
    </citation>
    <scope>NUCLEOTIDE SEQUENCE</scope>
    <source>
        <strain evidence="1">Expedition CK06-06</strain>
    </source>
</reference>
<organism evidence="1">
    <name type="scientific">marine sediment metagenome</name>
    <dbReference type="NCBI Taxonomy" id="412755"/>
    <lineage>
        <taxon>unclassified sequences</taxon>
        <taxon>metagenomes</taxon>
        <taxon>ecological metagenomes</taxon>
    </lineage>
</organism>
<evidence type="ECO:0000313" key="1">
    <source>
        <dbReference type="EMBL" id="GAG45544.1"/>
    </source>
</evidence>